<keyword evidence="2" id="KW-1185">Reference proteome</keyword>
<organism evidence="1 2">
    <name type="scientific">Gossypium darwinii</name>
    <name type="common">Darwin's cotton</name>
    <name type="synonym">Gossypium barbadense var. darwinii</name>
    <dbReference type="NCBI Taxonomy" id="34276"/>
    <lineage>
        <taxon>Eukaryota</taxon>
        <taxon>Viridiplantae</taxon>
        <taxon>Streptophyta</taxon>
        <taxon>Embryophyta</taxon>
        <taxon>Tracheophyta</taxon>
        <taxon>Spermatophyta</taxon>
        <taxon>Magnoliopsida</taxon>
        <taxon>eudicotyledons</taxon>
        <taxon>Gunneridae</taxon>
        <taxon>Pentapetalae</taxon>
        <taxon>rosids</taxon>
        <taxon>malvids</taxon>
        <taxon>Malvales</taxon>
        <taxon>Malvaceae</taxon>
        <taxon>Malvoideae</taxon>
        <taxon>Gossypium</taxon>
    </lineage>
</organism>
<proteinExistence type="predicted"/>
<dbReference type="Proteomes" id="UP000323506">
    <property type="component" value="Chromosome A08"/>
</dbReference>
<name>A0A5D2FHI0_GOSDA</name>
<evidence type="ECO:0000313" key="2">
    <source>
        <dbReference type="Proteomes" id="UP000323506"/>
    </source>
</evidence>
<accession>A0A5D2FHI0</accession>
<gene>
    <name evidence="1" type="ORF">ES288_A08G082900v1</name>
</gene>
<dbReference type="EMBL" id="CM017695">
    <property type="protein sequence ID" value="TYH05434.1"/>
    <property type="molecule type" value="Genomic_DNA"/>
</dbReference>
<reference evidence="1 2" key="1">
    <citation type="submission" date="2019-06" db="EMBL/GenBank/DDBJ databases">
        <title>WGS assembly of Gossypium darwinii.</title>
        <authorList>
            <person name="Chen Z.J."/>
            <person name="Sreedasyam A."/>
            <person name="Ando A."/>
            <person name="Song Q."/>
            <person name="De L."/>
            <person name="Hulse-Kemp A."/>
            <person name="Ding M."/>
            <person name="Ye W."/>
            <person name="Kirkbride R."/>
            <person name="Jenkins J."/>
            <person name="Plott C."/>
            <person name="Lovell J."/>
            <person name="Lin Y.-M."/>
            <person name="Vaughn R."/>
            <person name="Liu B."/>
            <person name="Li W."/>
            <person name="Simpson S."/>
            <person name="Scheffler B."/>
            <person name="Saski C."/>
            <person name="Grover C."/>
            <person name="Hu G."/>
            <person name="Conover J."/>
            <person name="Carlson J."/>
            <person name="Shu S."/>
            <person name="Boston L."/>
            <person name="Williams M."/>
            <person name="Peterson D."/>
            <person name="Mcgee K."/>
            <person name="Jones D."/>
            <person name="Wendel J."/>
            <person name="Stelly D."/>
            <person name="Grimwood J."/>
            <person name="Schmutz J."/>
        </authorList>
    </citation>
    <scope>NUCLEOTIDE SEQUENCE [LARGE SCALE GENOMIC DNA]</scope>
    <source>
        <strain evidence="1">1808015.09</strain>
    </source>
</reference>
<sequence length="228" mass="25775">MPDSYWCFPCFTYSFTSSKVEFHFQESPMQKKGKDLQRVGICQGIFNFIISSLVGFSLKRITLGHPMPRGSTNEAQEPLISQAKLDENPRIDDSGSAVRIHFKQTEEEELEDWNWTHVDKLGSSVHVADKDDGDDEAMEKRNKDIPRLNGVSLDTDEPQQVHGKTGRRVIIPITDSEGTKSAKALQSDARKPMLTGLGFNINEISETFIQNTKERLSRNISLMEPEES</sequence>
<dbReference type="AlphaFoldDB" id="A0A5D2FHI0"/>
<protein>
    <submittedName>
        <fullName evidence="1">Uncharacterized protein</fullName>
    </submittedName>
</protein>
<evidence type="ECO:0000313" key="1">
    <source>
        <dbReference type="EMBL" id="TYH05434.1"/>
    </source>
</evidence>